<dbReference type="Pfam" id="PF00717">
    <property type="entry name" value="Peptidase_S24"/>
    <property type="match status" value="1"/>
</dbReference>
<dbReference type="GeneID" id="13012308"/>
<dbReference type="RefSeq" id="WP_014736717.1">
    <property type="nucleotide sequence ID" value="NC_017954.1"/>
</dbReference>
<proteinExistence type="predicted"/>
<gene>
    <name evidence="8" type="ordered locus">TCELL_0041</name>
</gene>
<evidence type="ECO:0000313" key="9">
    <source>
        <dbReference type="Proteomes" id="UP000005270"/>
    </source>
</evidence>
<protein>
    <submittedName>
        <fullName evidence="8">Peptidase S26B, signal peptidase</fullName>
    </submittedName>
</protein>
<feature type="domain" description="Peptidase S24/S26A/S26B/S26C" evidence="7">
    <location>
        <begin position="29"/>
        <end position="89"/>
    </location>
</feature>
<dbReference type="STRING" id="1184251.TCELL_0041"/>
<dbReference type="KEGG" id="thg:TCELL_0041"/>
<dbReference type="PANTHER" id="PTHR10806:SF6">
    <property type="entry name" value="SIGNAL PEPTIDASE COMPLEX CATALYTIC SUBUNIT SEC11"/>
    <property type="match status" value="1"/>
</dbReference>
<dbReference type="GO" id="GO:0012505">
    <property type="term" value="C:endomembrane system"/>
    <property type="evidence" value="ECO:0007669"/>
    <property type="project" value="UniProtKB-SubCell"/>
</dbReference>
<dbReference type="InterPro" id="IPR036286">
    <property type="entry name" value="LexA/Signal_pep-like_sf"/>
</dbReference>
<evidence type="ECO:0000256" key="5">
    <source>
        <dbReference type="ARBA" id="ARBA00023136"/>
    </source>
</evidence>
<evidence type="ECO:0000256" key="1">
    <source>
        <dbReference type="ARBA" id="ARBA00004308"/>
    </source>
</evidence>
<dbReference type="SUPFAM" id="SSF51306">
    <property type="entry name" value="LexA/Signal peptidase"/>
    <property type="match status" value="1"/>
</dbReference>
<name>I3TCH8_THEC1</name>
<keyword evidence="3 6" id="KW-0812">Transmembrane</keyword>
<dbReference type="PANTHER" id="PTHR10806">
    <property type="entry name" value="SIGNAL PEPTIDASE COMPLEX CATALYTIC SUBUNIT SEC11"/>
    <property type="match status" value="1"/>
</dbReference>
<feature type="transmembrane region" description="Helical" evidence="6">
    <location>
        <begin position="7"/>
        <end position="29"/>
    </location>
</feature>
<dbReference type="InParanoid" id="I3TCH8"/>
<evidence type="ECO:0000256" key="6">
    <source>
        <dbReference type="SAM" id="Phobius"/>
    </source>
</evidence>
<sequence>MRGLARAVLKALTLVLVVAVFTQLLLYLMNNSQTTVAVVEGSSMYPLMREGDLVFAYRPPPKDIRVGDVVIYRVYNKLIIHRVIDVRVKNGEYYYVTQGDNNPIPDYIYFDVVDGVPVGVSYSRIVGVVLSVEGHTFKIPYLGYLAIWYHELVKY</sequence>
<dbReference type="InterPro" id="IPR019533">
    <property type="entry name" value="Peptidase_S26"/>
</dbReference>
<dbReference type="AlphaFoldDB" id="I3TCH8"/>
<dbReference type="NCBIfam" id="TIGR02228">
    <property type="entry name" value="sigpep_I_arch"/>
    <property type="match status" value="1"/>
</dbReference>
<evidence type="ECO:0000313" key="8">
    <source>
        <dbReference type="EMBL" id="AFK50466.1"/>
    </source>
</evidence>
<evidence type="ECO:0000256" key="4">
    <source>
        <dbReference type="ARBA" id="ARBA00022989"/>
    </source>
</evidence>
<evidence type="ECO:0000256" key="2">
    <source>
        <dbReference type="ARBA" id="ARBA00022670"/>
    </source>
</evidence>
<dbReference type="InterPro" id="IPR001733">
    <property type="entry name" value="Peptidase_S26B"/>
</dbReference>
<comment type="subcellular location">
    <subcellularLocation>
        <location evidence="1">Endomembrane system</location>
    </subcellularLocation>
</comment>
<reference evidence="8 9" key="1">
    <citation type="journal article" date="2012" name="J. Bacteriol.">
        <title>Complete genome sequence of the hyperthermophilic cellulolytic Crenarchaeon 'Thermogladius cellulolyticus' 1633.</title>
        <authorList>
            <person name="Mardanov A.V."/>
            <person name="Kochetkova T.V."/>
            <person name="Beletsky A.V."/>
            <person name="Bonch-Osmolovskaya E.A."/>
            <person name="Ravin N.V."/>
            <person name="Skryabin K.G."/>
        </authorList>
    </citation>
    <scope>NUCLEOTIDE SEQUENCE [LARGE SCALE GENOMIC DNA]</scope>
    <source>
        <strain evidence="9">DSM 22663 / VKM B-2946 / 1633</strain>
    </source>
</reference>
<dbReference type="EMBL" id="CP003531">
    <property type="protein sequence ID" value="AFK50466.1"/>
    <property type="molecule type" value="Genomic_DNA"/>
</dbReference>
<dbReference type="CDD" id="cd06530">
    <property type="entry name" value="S26_SPase_I"/>
    <property type="match status" value="1"/>
</dbReference>
<accession>I3TCH8</accession>
<dbReference type="GO" id="GO:0006465">
    <property type="term" value="P:signal peptide processing"/>
    <property type="evidence" value="ECO:0007669"/>
    <property type="project" value="InterPro"/>
</dbReference>
<dbReference type="GO" id="GO:0004252">
    <property type="term" value="F:serine-type endopeptidase activity"/>
    <property type="evidence" value="ECO:0007669"/>
    <property type="project" value="InterPro"/>
</dbReference>
<dbReference type="OrthoDB" id="4822at2157"/>
<dbReference type="Proteomes" id="UP000005270">
    <property type="component" value="Chromosome"/>
</dbReference>
<keyword evidence="5 6" id="KW-0472">Membrane</keyword>
<keyword evidence="9" id="KW-1185">Reference proteome</keyword>
<dbReference type="MEROPS" id="S26.017"/>
<evidence type="ECO:0000259" key="7">
    <source>
        <dbReference type="Pfam" id="PF00717"/>
    </source>
</evidence>
<keyword evidence="2" id="KW-0378">Hydrolase</keyword>
<dbReference type="eggNOG" id="arCOG01739">
    <property type="taxonomic scope" value="Archaea"/>
</dbReference>
<keyword evidence="4 6" id="KW-1133">Transmembrane helix</keyword>
<organism evidence="8 9">
    <name type="scientific">Thermogladius calderae (strain DSM 22663 / VKM B-2946 / 1633)</name>
    <dbReference type="NCBI Taxonomy" id="1184251"/>
    <lineage>
        <taxon>Archaea</taxon>
        <taxon>Thermoproteota</taxon>
        <taxon>Thermoprotei</taxon>
        <taxon>Desulfurococcales</taxon>
        <taxon>Desulfurococcaceae</taxon>
        <taxon>Thermogladius</taxon>
    </lineage>
</organism>
<dbReference type="HOGENOM" id="CLU_089996_4_0_2"/>
<evidence type="ECO:0000256" key="3">
    <source>
        <dbReference type="ARBA" id="ARBA00022692"/>
    </source>
</evidence>
<dbReference type="InterPro" id="IPR015927">
    <property type="entry name" value="Peptidase_S24_S26A/B/C"/>
</dbReference>
<dbReference type="PRINTS" id="PR00728">
    <property type="entry name" value="SIGNALPTASE"/>
</dbReference>
<dbReference type="Gene3D" id="2.10.109.10">
    <property type="entry name" value="Umud Fragment, subunit A"/>
    <property type="match status" value="1"/>
</dbReference>
<keyword evidence="2" id="KW-0645">Protease</keyword>
<dbReference type="GO" id="GO:0016020">
    <property type="term" value="C:membrane"/>
    <property type="evidence" value="ECO:0007669"/>
    <property type="project" value="InterPro"/>
</dbReference>